<comment type="caution">
    <text evidence="2">The sequence shown here is derived from an EMBL/GenBank/DDBJ whole genome shotgun (WGS) entry which is preliminary data.</text>
</comment>
<reference evidence="2" key="1">
    <citation type="submission" date="2020-07" db="EMBL/GenBank/DDBJ databases">
        <title>Multicomponent nature underlies the extraordinary mechanical properties of spider dragline silk.</title>
        <authorList>
            <person name="Kono N."/>
            <person name="Nakamura H."/>
            <person name="Mori M."/>
            <person name="Yoshida Y."/>
            <person name="Ohtoshi R."/>
            <person name="Malay A.D."/>
            <person name="Moran D.A.P."/>
            <person name="Tomita M."/>
            <person name="Numata K."/>
            <person name="Arakawa K."/>
        </authorList>
    </citation>
    <scope>NUCLEOTIDE SEQUENCE</scope>
</reference>
<gene>
    <name evidence="2" type="ORF">TNCT_238561</name>
</gene>
<keyword evidence="3" id="KW-1185">Reference proteome</keyword>
<protein>
    <submittedName>
        <fullName evidence="2">Uncharacterized protein</fullName>
    </submittedName>
</protein>
<organism evidence="2 3">
    <name type="scientific">Trichonephila clavata</name>
    <name type="common">Joro spider</name>
    <name type="synonym">Nephila clavata</name>
    <dbReference type="NCBI Taxonomy" id="2740835"/>
    <lineage>
        <taxon>Eukaryota</taxon>
        <taxon>Metazoa</taxon>
        <taxon>Ecdysozoa</taxon>
        <taxon>Arthropoda</taxon>
        <taxon>Chelicerata</taxon>
        <taxon>Arachnida</taxon>
        <taxon>Araneae</taxon>
        <taxon>Araneomorphae</taxon>
        <taxon>Entelegynae</taxon>
        <taxon>Araneoidea</taxon>
        <taxon>Nephilidae</taxon>
        <taxon>Trichonephila</taxon>
    </lineage>
</organism>
<name>A0A8X6FQ22_TRICU</name>
<dbReference type="AlphaFoldDB" id="A0A8X6FQ22"/>
<dbReference type="Proteomes" id="UP000887116">
    <property type="component" value="Unassembled WGS sequence"/>
</dbReference>
<keyword evidence="1" id="KW-0812">Transmembrane</keyword>
<dbReference type="EMBL" id="BMAO01029935">
    <property type="protein sequence ID" value="GFQ64573.1"/>
    <property type="molecule type" value="Genomic_DNA"/>
</dbReference>
<evidence type="ECO:0000313" key="3">
    <source>
        <dbReference type="Proteomes" id="UP000887116"/>
    </source>
</evidence>
<accession>A0A8X6FQ22</accession>
<evidence type="ECO:0000256" key="1">
    <source>
        <dbReference type="SAM" id="Phobius"/>
    </source>
</evidence>
<keyword evidence="1" id="KW-0472">Membrane</keyword>
<evidence type="ECO:0000313" key="2">
    <source>
        <dbReference type="EMBL" id="GFQ64573.1"/>
    </source>
</evidence>
<keyword evidence="1" id="KW-1133">Transmembrane helix</keyword>
<feature type="transmembrane region" description="Helical" evidence="1">
    <location>
        <begin position="42"/>
        <end position="60"/>
    </location>
</feature>
<proteinExistence type="predicted"/>
<dbReference type="OrthoDB" id="10531712at2759"/>
<sequence>MTSWDIPKIFLSFYINRKRGENRAITHLQTSLESAMTFSKTQIYFILLLCALWLQLILAAPTRGPNREPQAKMLRAHMIEGSQPRFEEYPLLYAMGFQRQ</sequence>